<evidence type="ECO:0000313" key="3">
    <source>
        <dbReference type="Proteomes" id="UP000023435"/>
    </source>
</evidence>
<reference evidence="2 3" key="1">
    <citation type="journal article" date="2014" name="Genome Announc.">
        <title>Draft Genome Sequence of Lysobacter capsici AZ78, a Bacterium Antagonistic to Plant-Pathogenic Oomycetes.</title>
        <authorList>
            <person name="Puopolo G."/>
            <person name="Sonego P."/>
            <person name="Engelen K."/>
            <person name="Pertot I."/>
        </authorList>
    </citation>
    <scope>NUCLEOTIDE SEQUENCE [LARGE SCALE GENOMIC DNA]</scope>
    <source>
        <strain evidence="2 3">AZ78</strain>
    </source>
</reference>
<dbReference type="EMBL" id="JAJA02000002">
    <property type="protein sequence ID" value="KWS02269.1"/>
    <property type="molecule type" value="Genomic_DNA"/>
</dbReference>
<evidence type="ECO:0008006" key="4">
    <source>
        <dbReference type="Google" id="ProtNLM"/>
    </source>
</evidence>
<name>A0A108U490_9GAMM</name>
<dbReference type="AlphaFoldDB" id="A0A108U490"/>
<accession>A0A108U490</accession>
<keyword evidence="3" id="KW-1185">Reference proteome</keyword>
<comment type="caution">
    <text evidence="2">The sequence shown here is derived from an EMBL/GenBank/DDBJ whole genome shotgun (WGS) entry which is preliminary data.</text>
</comment>
<dbReference type="Proteomes" id="UP000023435">
    <property type="component" value="Unassembled WGS sequence"/>
</dbReference>
<feature type="chain" id="PRO_5007131475" description="Lipoprotein" evidence="1">
    <location>
        <begin position="20"/>
        <end position="66"/>
    </location>
</feature>
<protein>
    <recommendedName>
        <fullName evidence="4">Lipoprotein</fullName>
    </recommendedName>
</protein>
<sequence length="66" mass="7032">MTAVAVGVFGFAASLTAFAAPWGCDHCLPGYYACRTNTPDAQPSCLEQFWQCEQDGGCPISLPPDF</sequence>
<dbReference type="GeneID" id="97904136"/>
<dbReference type="OrthoDB" id="6027998at2"/>
<keyword evidence="1" id="KW-0732">Signal</keyword>
<feature type="signal peptide" evidence="1">
    <location>
        <begin position="1"/>
        <end position="19"/>
    </location>
</feature>
<gene>
    <name evidence="2" type="ORF">AZ78_4936</name>
</gene>
<proteinExistence type="predicted"/>
<evidence type="ECO:0000256" key="1">
    <source>
        <dbReference type="SAM" id="SignalP"/>
    </source>
</evidence>
<dbReference type="RefSeq" id="WP_036112261.1">
    <property type="nucleotide sequence ID" value="NZ_JAJA02000002.1"/>
</dbReference>
<organism evidence="2 3">
    <name type="scientific">Lysobacter capsici AZ78</name>
    <dbReference type="NCBI Taxonomy" id="1444315"/>
    <lineage>
        <taxon>Bacteria</taxon>
        <taxon>Pseudomonadati</taxon>
        <taxon>Pseudomonadota</taxon>
        <taxon>Gammaproteobacteria</taxon>
        <taxon>Lysobacterales</taxon>
        <taxon>Lysobacteraceae</taxon>
        <taxon>Lysobacter</taxon>
    </lineage>
</organism>
<evidence type="ECO:0000313" key="2">
    <source>
        <dbReference type="EMBL" id="KWS02269.1"/>
    </source>
</evidence>